<dbReference type="AlphaFoldDB" id="A0A1M4SPR1"/>
<protein>
    <submittedName>
        <fullName evidence="5">Transcriptional regulator, AraC family</fullName>
    </submittedName>
</protein>
<dbReference type="OrthoDB" id="1096411at2"/>
<dbReference type="GO" id="GO:0003700">
    <property type="term" value="F:DNA-binding transcription factor activity"/>
    <property type="evidence" value="ECO:0007669"/>
    <property type="project" value="InterPro"/>
</dbReference>
<accession>A0A1M4SPR1</accession>
<dbReference type="InterPro" id="IPR009057">
    <property type="entry name" value="Homeodomain-like_sf"/>
</dbReference>
<reference evidence="6" key="1">
    <citation type="submission" date="2016-11" db="EMBL/GenBank/DDBJ databases">
        <authorList>
            <person name="Varghese N."/>
            <person name="Submissions S."/>
        </authorList>
    </citation>
    <scope>NUCLEOTIDE SEQUENCE [LARGE SCALE GENOMIC DNA]</scope>
    <source>
        <strain evidence="6">DSM 27370</strain>
    </source>
</reference>
<dbReference type="RefSeq" id="WP_062175234.1">
    <property type="nucleotide sequence ID" value="NZ_BBXL01000001.1"/>
</dbReference>
<keyword evidence="2" id="KW-0238">DNA-binding</keyword>
<dbReference type="InterPro" id="IPR018060">
    <property type="entry name" value="HTH_AraC"/>
</dbReference>
<name>A0A1M4SPR1_9BACT</name>
<evidence type="ECO:0000313" key="6">
    <source>
        <dbReference type="Proteomes" id="UP000184480"/>
    </source>
</evidence>
<sequence>MKHTESLQDFYKMSENKHLLSGENKIIRHFNIFPRWRCSAAKTYIRRDFYRIVLTKGSGILSFLNHKVRIDAPSIFIANKIIPYSWEPLSENQDGWVCLFSSEFLNTTNPEVYPVLNLETIPIYNLDNILQEEFSAFFEKIEEDFKSDYIYKYALLQNYLNLLLHRIQMLGDQVFSTSQMMDAAHRTVFRFLELLEQQFPVQSPEMPLDLKSPQDYARKLNMHVNHLNSSVKKVTGNTSSGLITERIVTEARSLLQNTDWNISEISDALGFEYPSYFTNFLKKHAGASPKELRLSYIL</sequence>
<dbReference type="SMART" id="SM00342">
    <property type="entry name" value="HTH_ARAC"/>
    <property type="match status" value="1"/>
</dbReference>
<evidence type="ECO:0000256" key="1">
    <source>
        <dbReference type="ARBA" id="ARBA00023015"/>
    </source>
</evidence>
<evidence type="ECO:0000256" key="3">
    <source>
        <dbReference type="ARBA" id="ARBA00023163"/>
    </source>
</evidence>
<evidence type="ECO:0000313" key="5">
    <source>
        <dbReference type="EMBL" id="SHE34186.1"/>
    </source>
</evidence>
<dbReference type="PANTHER" id="PTHR43280">
    <property type="entry name" value="ARAC-FAMILY TRANSCRIPTIONAL REGULATOR"/>
    <property type="match status" value="1"/>
</dbReference>
<dbReference type="PANTHER" id="PTHR43280:SF32">
    <property type="entry name" value="TRANSCRIPTIONAL REGULATORY PROTEIN"/>
    <property type="match status" value="1"/>
</dbReference>
<keyword evidence="6" id="KW-1185">Reference proteome</keyword>
<dbReference type="Proteomes" id="UP000184480">
    <property type="component" value="Unassembled WGS sequence"/>
</dbReference>
<dbReference type="GO" id="GO:0043565">
    <property type="term" value="F:sequence-specific DNA binding"/>
    <property type="evidence" value="ECO:0007669"/>
    <property type="project" value="InterPro"/>
</dbReference>
<dbReference type="EMBL" id="FQUC01000001">
    <property type="protein sequence ID" value="SHE34186.1"/>
    <property type="molecule type" value="Genomic_DNA"/>
</dbReference>
<gene>
    <name evidence="5" type="ORF">SAMN05444362_101119</name>
</gene>
<keyword evidence="3" id="KW-0804">Transcription</keyword>
<dbReference type="Gene3D" id="1.10.10.60">
    <property type="entry name" value="Homeodomain-like"/>
    <property type="match status" value="1"/>
</dbReference>
<dbReference type="PROSITE" id="PS01124">
    <property type="entry name" value="HTH_ARAC_FAMILY_2"/>
    <property type="match status" value="1"/>
</dbReference>
<feature type="domain" description="HTH araC/xylS-type" evidence="4">
    <location>
        <begin position="189"/>
        <end position="295"/>
    </location>
</feature>
<proteinExistence type="predicted"/>
<evidence type="ECO:0000256" key="2">
    <source>
        <dbReference type="ARBA" id="ARBA00023125"/>
    </source>
</evidence>
<dbReference type="Pfam" id="PF12833">
    <property type="entry name" value="HTH_18"/>
    <property type="match status" value="1"/>
</dbReference>
<keyword evidence="1" id="KW-0805">Transcription regulation</keyword>
<dbReference type="SUPFAM" id="SSF46689">
    <property type="entry name" value="Homeodomain-like"/>
    <property type="match status" value="1"/>
</dbReference>
<dbReference type="STRING" id="1346286.SAMN05444362_101119"/>
<evidence type="ECO:0000259" key="4">
    <source>
        <dbReference type="PROSITE" id="PS01124"/>
    </source>
</evidence>
<organism evidence="5 6">
    <name type="scientific">Dysgonomonas macrotermitis</name>
    <dbReference type="NCBI Taxonomy" id="1346286"/>
    <lineage>
        <taxon>Bacteria</taxon>
        <taxon>Pseudomonadati</taxon>
        <taxon>Bacteroidota</taxon>
        <taxon>Bacteroidia</taxon>
        <taxon>Bacteroidales</taxon>
        <taxon>Dysgonomonadaceae</taxon>
        <taxon>Dysgonomonas</taxon>
    </lineage>
</organism>